<dbReference type="Pfam" id="PF24905">
    <property type="entry name" value="TTC3_9th"/>
    <property type="match status" value="1"/>
</dbReference>
<keyword evidence="12" id="KW-0175">Coiled coil</keyword>
<dbReference type="InterPro" id="IPR001841">
    <property type="entry name" value="Znf_RING"/>
</dbReference>
<dbReference type="InterPro" id="IPR056870">
    <property type="entry name" value="TTC3/DZIP3/RBM44-like_helical"/>
</dbReference>
<evidence type="ECO:0000256" key="3">
    <source>
        <dbReference type="ARBA" id="ARBA00004906"/>
    </source>
</evidence>
<dbReference type="SUPFAM" id="SSF57850">
    <property type="entry name" value="RING/U-box"/>
    <property type="match status" value="1"/>
</dbReference>
<dbReference type="SMART" id="SM00028">
    <property type="entry name" value="TPR"/>
    <property type="match status" value="4"/>
</dbReference>
<proteinExistence type="predicted"/>
<dbReference type="GO" id="GO:0008270">
    <property type="term" value="F:zinc ion binding"/>
    <property type="evidence" value="ECO:0007669"/>
    <property type="project" value="UniProtKB-KW"/>
</dbReference>
<dbReference type="PROSITE" id="PS50005">
    <property type="entry name" value="TPR"/>
    <property type="match status" value="2"/>
</dbReference>
<evidence type="ECO:0000256" key="9">
    <source>
        <dbReference type="ARBA" id="ARBA00022833"/>
    </source>
</evidence>
<evidence type="ECO:0000256" key="2">
    <source>
        <dbReference type="ARBA" id="ARBA00004496"/>
    </source>
</evidence>
<dbReference type="PANTHER" id="PTHR17550">
    <property type="entry name" value="E3 UBIQUITIN-PROTEIN LIGASE TTC3"/>
    <property type="match status" value="1"/>
</dbReference>
<evidence type="ECO:0000256" key="13">
    <source>
        <dbReference type="SAM" id="MobiDB-lite"/>
    </source>
</evidence>
<feature type="repeat" description="TPR" evidence="11">
    <location>
        <begin position="454"/>
        <end position="487"/>
    </location>
</feature>
<feature type="coiled-coil region" evidence="12">
    <location>
        <begin position="1541"/>
        <end position="1582"/>
    </location>
</feature>
<reference evidence="15 16" key="2">
    <citation type="submission" date="2019-01" db="EMBL/GenBank/DDBJ databases">
        <title>A chromosome length genome reference of the Java medaka (oryzias javanicus).</title>
        <authorList>
            <person name="Herpin A."/>
            <person name="Takehana Y."/>
            <person name="Naruse K."/>
            <person name="Ansai S."/>
            <person name="Kawaguchi M."/>
        </authorList>
    </citation>
    <scope>NUCLEOTIDE SEQUENCE [LARGE SCALE GENOMIC DNA]</scope>
    <source>
        <strain evidence="15">RS831</strain>
        <tissue evidence="15">Whole body</tissue>
    </source>
</reference>
<feature type="repeat" description="TPR" evidence="11">
    <location>
        <begin position="765"/>
        <end position="798"/>
    </location>
</feature>
<dbReference type="PANTHER" id="PTHR17550:SF8">
    <property type="entry name" value="RING-TYPE E3 UBIQUITIN TRANSFERASE"/>
    <property type="match status" value="1"/>
</dbReference>
<comment type="subcellular location">
    <subcellularLocation>
        <location evidence="2">Cytoplasm</location>
    </subcellularLocation>
</comment>
<evidence type="ECO:0000256" key="12">
    <source>
        <dbReference type="SAM" id="Coils"/>
    </source>
</evidence>
<dbReference type="InterPro" id="IPR056871">
    <property type="entry name" value="WH_TTC3"/>
</dbReference>
<keyword evidence="8 10" id="KW-0863">Zinc-finger</keyword>
<dbReference type="CDD" id="cd16481">
    <property type="entry name" value="RING-H2_TTC3"/>
    <property type="match status" value="1"/>
</dbReference>
<feature type="compositionally biased region" description="Basic and acidic residues" evidence="13">
    <location>
        <begin position="661"/>
        <end position="674"/>
    </location>
</feature>
<dbReference type="OrthoDB" id="8062037at2759"/>
<dbReference type="UniPathway" id="UPA00143"/>
<feature type="compositionally biased region" description="Basic and acidic residues" evidence="13">
    <location>
        <begin position="622"/>
        <end position="641"/>
    </location>
</feature>
<dbReference type="Pfam" id="PF13639">
    <property type="entry name" value="zf-RING_2"/>
    <property type="match status" value="1"/>
</dbReference>
<dbReference type="Pfam" id="PF24812">
    <property type="entry name" value="WHD_TTC3"/>
    <property type="match status" value="1"/>
</dbReference>
<dbReference type="GO" id="GO:0016567">
    <property type="term" value="P:protein ubiquitination"/>
    <property type="evidence" value="ECO:0007669"/>
    <property type="project" value="UniProtKB-UniPathway"/>
</dbReference>
<evidence type="ECO:0000259" key="14">
    <source>
        <dbReference type="PROSITE" id="PS50089"/>
    </source>
</evidence>
<keyword evidence="11" id="KW-0802">TPR repeat</keyword>
<keyword evidence="9" id="KW-0862">Zinc</keyword>
<dbReference type="Proteomes" id="UP000283210">
    <property type="component" value="Chromosome 14"/>
</dbReference>
<evidence type="ECO:0000256" key="11">
    <source>
        <dbReference type="PROSITE-ProRule" id="PRU00339"/>
    </source>
</evidence>
<comment type="pathway">
    <text evidence="3">Protein modification; protein ubiquitination.</text>
</comment>
<dbReference type="Gene3D" id="3.30.40.10">
    <property type="entry name" value="Zinc/RING finger domain, C3HC4 (zinc finger)"/>
    <property type="match status" value="1"/>
</dbReference>
<feature type="region of interest" description="Disordered" evidence="13">
    <location>
        <begin position="1708"/>
        <end position="1775"/>
    </location>
</feature>
<keyword evidence="6" id="KW-0808">Transferase</keyword>
<dbReference type="InterPro" id="IPR011990">
    <property type="entry name" value="TPR-like_helical_dom_sf"/>
</dbReference>
<keyword evidence="7" id="KW-0479">Metal-binding</keyword>
<dbReference type="InterPro" id="IPR019734">
    <property type="entry name" value="TPR_rpt"/>
</dbReference>
<dbReference type="GO" id="GO:0061630">
    <property type="term" value="F:ubiquitin protein ligase activity"/>
    <property type="evidence" value="ECO:0007669"/>
    <property type="project" value="UniProtKB-EC"/>
</dbReference>
<feature type="domain" description="RING-type" evidence="14">
    <location>
        <begin position="1886"/>
        <end position="1926"/>
    </location>
</feature>
<dbReference type="InterPro" id="IPR043866">
    <property type="entry name" value="TTC3/DZIP3_dom"/>
</dbReference>
<evidence type="ECO:0000313" key="15">
    <source>
        <dbReference type="EMBL" id="RVE64303.1"/>
    </source>
</evidence>
<reference evidence="15 16" key="1">
    <citation type="submission" date="2018-11" db="EMBL/GenBank/DDBJ databases">
        <authorList>
            <person name="Lopez-Roques C."/>
            <person name="Donnadieu C."/>
            <person name="Bouchez O."/>
            <person name="Klopp C."/>
            <person name="Cabau C."/>
            <person name="Zahm M."/>
        </authorList>
    </citation>
    <scope>NUCLEOTIDE SEQUENCE [LARGE SCALE GENOMIC DNA]</scope>
    <source>
        <strain evidence="15">RS831</strain>
        <tissue evidence="15">Whole body</tissue>
    </source>
</reference>
<dbReference type="InterPro" id="IPR056872">
    <property type="entry name" value="TTC3/DZIP3-like_helical"/>
</dbReference>
<feature type="region of interest" description="Disordered" evidence="13">
    <location>
        <begin position="622"/>
        <end position="674"/>
    </location>
</feature>
<dbReference type="Gene3D" id="1.25.40.10">
    <property type="entry name" value="Tetratricopeptide repeat domain"/>
    <property type="match status" value="1"/>
</dbReference>
<dbReference type="EMBL" id="CM012450">
    <property type="protein sequence ID" value="RVE64303.1"/>
    <property type="molecule type" value="Genomic_DNA"/>
</dbReference>
<evidence type="ECO:0000256" key="1">
    <source>
        <dbReference type="ARBA" id="ARBA00000900"/>
    </source>
</evidence>
<dbReference type="Pfam" id="PF24525">
    <property type="entry name" value="TTC3"/>
    <property type="match status" value="1"/>
</dbReference>
<dbReference type="SUPFAM" id="SSF48452">
    <property type="entry name" value="TPR-like"/>
    <property type="match status" value="1"/>
</dbReference>
<sequence length="1946" mass="220252">MILLGRMLCLPSPATVQELFSVARDASILPDISLDPVLTSFLSLDSSAALQHHFDFLQRGMSLQQQTAFRLNLTAAVGGNRVTYGGVGVVALALSMLFDVVAQQVRAQRPAGAHLPTQRSNAKKSLGISTSSRIGWIIHRYLSIIPGIANNQDEMAETTELYDDLLKRELLDHYERMTNKKRMSTESMQQWLTGAAFHLHMRIHQIRLQSVPFGSAQSFRLSHKFGLEHLITSEEDKNNMGLLIIEPLRNISHSVQHHPSSTHYFLPKLNKMADSDSDSGGEWEKGKCQKYSARETVVTFRVSDQVFDNWLKVPADAKREVTQRMKVCSFWLPILLRGDESITASWAVEIGLISSKSTEDLKMKHLRKIEVVEKILFFLEQGTVTKESTQHVLSISNMFNLHSSEVYENALRCFTALHFIFTKFAKFIQELGGHFERTRGILLARPSDVIVEKCEEMKKKGNEHFQKHNYEAALEFYSKALTFYPDNHILYGNRALCYIRCQKYLKAVCDGKRAILIEPRWAKGHYRFCEALFYLGEYQLAILANCSAKQLCQGDPEGLRDLHQQIIKFTAECQQRKGPQPKKGLSFKASAMAKQSQTGKAAGKAGSATNNPSLYAQFKAERKTGKNEKPAAPEVIIKDPKLSQSVPTESNVSPKKKARSISKEKKPQVSNRGKDACKELKSLVEDGHAALYDLRSRNAEQAFSKALTLVETITPEELGLSTLDVLLLLFGHASALTEIGQVEELAQAEKLLEKIKEYEVWVFQSLVFYATGRVYLRENRFTVALQQFLDSLQMVKNQITPGKLTWPLTKEVVRETEPEQFKEILESSIDLCKFPPAPDAVCRLDKCLLPLKAEIYFTDPDFKGFIRLCCCQKCSVEYHIPCWKSVKTSVFSEKNEKDILHDACLTPDCVGQICCIKIFGPTGLVKCKFEATIIKPEKTKKPKVNQTCTSPKKLKSKEDRKIKRKHLKKSFQDNQPIGSEILKKDEVSETQSLQKAWVLYRDRILLQISQNMDLLENENNFQGEPNGFESFELRAGTLSQAVDLLLERKHRVWARIFIQQLSNCVDINPKLSGWACRLNEAGLNASKAFIERYSGQLEQLDLSPVLKFGPLQDIIIEKLGVKPELLSSIGLTMTEYLKQAPSEDARLFIWTLEEFREDYNSCHSILDEYFEMMDGHCSVFKKSDENNSPIRAKSRGRKKKKEPKGLKVLSGMNGVEPDQVFFDDDSLSFLHPADAFSVPNHLRDQVAEFEEQYNTHTNHCKWALDNNPDPAKESMFDYFAQILEEHGPLMADDPLLVGELEHFPAVARQKIEEAGGFEEFLLESLRFVKVGRCVGLAKHSVSLQQAGQAASLDDLDDIADSDLNFSNFDLDDITRNGFHLEGYTLPNPYLQNPYTFTPQPSGPDFIPHWSEGDFEQFPSFEPNSYEELDLDTFDYAAFETNLAPVREAEAVPLKHAAVQTLQESTRSVAVNTELHERFETCPGDINKTEKHNAQLQQQISDLTNNLDAKPINRDDIILYEQEIKKITTNIQVTHKELAMFQQKLEDDLKKDQQEKKANQEILKALKVEKEQLLEEQVKFTKQVEENKKTYESKLRDFLELSNQSAAKKMSLDDEIKRCQTLLTSAARRSHTAQLALAESSRDQKMNGLHRELTDTRTLLSKLDEVIHRFPNKGLEVIREECKVNIKEVEKKISAAQKEYRELIDQQKNMRSEKPQNHTSNQSEAAAPSTKPLSAAAKVFVPQASAPSSRPASTQNSAAAAEAAAPLSKKKLPSRKLDSHSSVFDKAMESLTCMFPHYSRPDLLRFIQELRTTRGGNLNNMTLQDMVSGVAQLILDHQEKLSAAKAHAVGRGSPAHTPPLLSQSTVWQPVRSQRAPGSKALNVEDPCIICHEDMDPDDTSVLECRHSFHTECIKSWLKEQRTCPTCRTHALLTDDFPKLPGRRHLAL</sequence>
<protein>
    <recommendedName>
        <fullName evidence="4">RING-type E3 ubiquitin transferase</fullName>
        <ecNumber evidence="4">2.3.2.27</ecNumber>
    </recommendedName>
</protein>
<comment type="catalytic activity">
    <reaction evidence="1">
        <text>S-ubiquitinyl-[E2 ubiquitin-conjugating enzyme]-L-cysteine + [acceptor protein]-L-lysine = [E2 ubiquitin-conjugating enzyme]-L-cysteine + N(6)-ubiquitinyl-[acceptor protein]-L-lysine.</text>
        <dbReference type="EC" id="2.3.2.27"/>
    </reaction>
</comment>
<keyword evidence="16" id="KW-1185">Reference proteome</keyword>
<evidence type="ECO:0000313" key="16">
    <source>
        <dbReference type="Proteomes" id="UP000283210"/>
    </source>
</evidence>
<dbReference type="InterPro" id="IPR013083">
    <property type="entry name" value="Znf_RING/FYVE/PHD"/>
</dbReference>
<organism evidence="15 16">
    <name type="scientific">Oryzias javanicus</name>
    <name type="common">Javanese ricefish</name>
    <name type="synonym">Aplocheilus javanicus</name>
    <dbReference type="NCBI Taxonomy" id="123683"/>
    <lineage>
        <taxon>Eukaryota</taxon>
        <taxon>Metazoa</taxon>
        <taxon>Chordata</taxon>
        <taxon>Craniata</taxon>
        <taxon>Vertebrata</taxon>
        <taxon>Euteleostomi</taxon>
        <taxon>Actinopterygii</taxon>
        <taxon>Neopterygii</taxon>
        <taxon>Teleostei</taxon>
        <taxon>Neoteleostei</taxon>
        <taxon>Acanthomorphata</taxon>
        <taxon>Ovalentaria</taxon>
        <taxon>Atherinomorphae</taxon>
        <taxon>Beloniformes</taxon>
        <taxon>Adrianichthyidae</taxon>
        <taxon>Oryziinae</taxon>
        <taxon>Oryzias</taxon>
    </lineage>
</organism>
<evidence type="ECO:0000256" key="4">
    <source>
        <dbReference type="ARBA" id="ARBA00012483"/>
    </source>
</evidence>
<evidence type="ECO:0000256" key="5">
    <source>
        <dbReference type="ARBA" id="ARBA00022490"/>
    </source>
</evidence>
<feature type="compositionally biased region" description="Polar residues" evidence="13">
    <location>
        <begin position="642"/>
        <end position="653"/>
    </location>
</feature>
<evidence type="ECO:0000256" key="6">
    <source>
        <dbReference type="ARBA" id="ARBA00022679"/>
    </source>
</evidence>
<dbReference type="GO" id="GO:0005737">
    <property type="term" value="C:cytoplasm"/>
    <property type="evidence" value="ECO:0007669"/>
    <property type="project" value="UniProtKB-SubCell"/>
</dbReference>
<gene>
    <name evidence="15" type="ORF">OJAV_G00144330</name>
</gene>
<evidence type="ECO:0000256" key="8">
    <source>
        <dbReference type="ARBA" id="ARBA00022771"/>
    </source>
</evidence>
<keyword evidence="5" id="KW-0963">Cytoplasm</keyword>
<dbReference type="Pfam" id="PF19179">
    <property type="entry name" value="TTC3_DZIP3_dom"/>
    <property type="match status" value="1"/>
</dbReference>
<evidence type="ECO:0000256" key="7">
    <source>
        <dbReference type="ARBA" id="ARBA00022723"/>
    </source>
</evidence>
<name>A0A437CPI3_ORYJA</name>
<dbReference type="SMART" id="SM00184">
    <property type="entry name" value="RING"/>
    <property type="match status" value="1"/>
</dbReference>
<evidence type="ECO:0000256" key="10">
    <source>
        <dbReference type="PROSITE-ProRule" id="PRU00175"/>
    </source>
</evidence>
<accession>A0A437CPI3</accession>
<feature type="compositionally biased region" description="Low complexity" evidence="13">
    <location>
        <begin position="1741"/>
        <end position="1766"/>
    </location>
</feature>
<dbReference type="PROSITE" id="PS50089">
    <property type="entry name" value="ZF_RING_2"/>
    <property type="match status" value="1"/>
</dbReference>
<dbReference type="EC" id="2.3.2.27" evidence="4"/>